<dbReference type="GO" id="GO:0006508">
    <property type="term" value="P:proteolysis"/>
    <property type="evidence" value="ECO:0007669"/>
    <property type="project" value="UniProtKB-KW"/>
</dbReference>
<dbReference type="InterPro" id="IPR036764">
    <property type="entry name" value="Peptidase_Prp_sf"/>
</dbReference>
<evidence type="ECO:0000313" key="7">
    <source>
        <dbReference type="EMBL" id="NVY96950.1"/>
    </source>
</evidence>
<dbReference type="SUPFAM" id="SSF118010">
    <property type="entry name" value="TM1457-like"/>
    <property type="match status" value="1"/>
</dbReference>
<accession>A0A850R3K8</accession>
<proteinExistence type="inferred from homology"/>
<dbReference type="GO" id="GO:0008234">
    <property type="term" value="F:cysteine-type peptidase activity"/>
    <property type="evidence" value="ECO:0007669"/>
    <property type="project" value="UniProtKB-KW"/>
</dbReference>
<dbReference type="CDD" id="cd16332">
    <property type="entry name" value="Prp-like"/>
    <property type="match status" value="1"/>
</dbReference>
<dbReference type="PANTHER" id="PTHR39178">
    <property type="entry name" value="HYPOTHETICAL RIBOSOME-ASSOCIATED PROTEIN"/>
    <property type="match status" value="1"/>
</dbReference>
<name>A0A850R3K8_9LACO</name>
<dbReference type="Proteomes" id="UP000563523">
    <property type="component" value="Unassembled WGS sequence"/>
</dbReference>
<evidence type="ECO:0000256" key="1">
    <source>
        <dbReference type="ARBA" id="ARBA00022517"/>
    </source>
</evidence>
<protein>
    <recommendedName>
        <fullName evidence="6">Ribosomal processing cysteine protease Prp</fullName>
    </recommendedName>
</protein>
<dbReference type="Gene3D" id="3.30.70.1490">
    <property type="entry name" value="Cysteine protease Prp"/>
    <property type="match status" value="1"/>
</dbReference>
<keyword evidence="8" id="KW-1185">Reference proteome</keyword>
<dbReference type="InterPro" id="IPR007422">
    <property type="entry name" value="Peptidase_Prp"/>
</dbReference>
<dbReference type="Pfam" id="PF04327">
    <property type="entry name" value="Peptidase_Prp"/>
    <property type="match status" value="1"/>
</dbReference>
<evidence type="ECO:0000256" key="6">
    <source>
        <dbReference type="ARBA" id="ARBA00044538"/>
    </source>
</evidence>
<evidence type="ECO:0000313" key="8">
    <source>
        <dbReference type="Proteomes" id="UP000563523"/>
    </source>
</evidence>
<keyword evidence="2 7" id="KW-0645">Protease</keyword>
<dbReference type="RefSeq" id="WP_176943105.1">
    <property type="nucleotide sequence ID" value="NZ_JABZEC010000006.1"/>
</dbReference>
<organism evidence="7 8">
    <name type="scientific">Bombilactobacillus apium</name>
    <dbReference type="NCBI Taxonomy" id="2675299"/>
    <lineage>
        <taxon>Bacteria</taxon>
        <taxon>Bacillati</taxon>
        <taxon>Bacillota</taxon>
        <taxon>Bacilli</taxon>
        <taxon>Lactobacillales</taxon>
        <taxon>Lactobacillaceae</taxon>
        <taxon>Bombilactobacillus</taxon>
    </lineage>
</organism>
<keyword evidence="4" id="KW-0788">Thiol protease</keyword>
<comment type="caution">
    <text evidence="7">The sequence shown here is derived from an EMBL/GenBank/DDBJ whole genome shotgun (WGS) entry which is preliminary data.</text>
</comment>
<dbReference type="EMBL" id="JABZEC010000006">
    <property type="protein sequence ID" value="NVY96950.1"/>
    <property type="molecule type" value="Genomic_DNA"/>
</dbReference>
<evidence type="ECO:0000256" key="2">
    <source>
        <dbReference type="ARBA" id="ARBA00022670"/>
    </source>
</evidence>
<dbReference type="AlphaFoldDB" id="A0A850R3K8"/>
<sequence>MITAVFQRNQQDQITDFLITGHADSGPYGQDIVCAAVSITSLGTINCLQAIAQTSPQVIQNETEGGYLQCHLDYQVLTNHDHLIAAQTLMLACYQNLFALTTDYADFIQVQLKNS</sequence>
<keyword evidence="3" id="KW-0378">Hydrolase</keyword>
<evidence type="ECO:0000256" key="5">
    <source>
        <dbReference type="ARBA" id="ARBA00044503"/>
    </source>
</evidence>
<comment type="similarity">
    <text evidence="5">Belongs to the Prp family.</text>
</comment>
<keyword evidence="1" id="KW-0690">Ribosome biogenesis</keyword>
<dbReference type="GO" id="GO:0042254">
    <property type="term" value="P:ribosome biogenesis"/>
    <property type="evidence" value="ECO:0007669"/>
    <property type="project" value="UniProtKB-KW"/>
</dbReference>
<evidence type="ECO:0000256" key="3">
    <source>
        <dbReference type="ARBA" id="ARBA00022801"/>
    </source>
</evidence>
<dbReference type="PANTHER" id="PTHR39178:SF1">
    <property type="entry name" value="RIBOSOMAL-PROCESSING CYSTEINE PROTEASE PRP"/>
    <property type="match status" value="1"/>
</dbReference>
<evidence type="ECO:0000256" key="4">
    <source>
        <dbReference type="ARBA" id="ARBA00022807"/>
    </source>
</evidence>
<reference evidence="7 8" key="1">
    <citation type="submission" date="2020-06" db="EMBL/GenBank/DDBJ databases">
        <authorList>
            <person name="Kang J."/>
        </authorList>
    </citation>
    <scope>NUCLEOTIDE SEQUENCE [LARGE SCALE GENOMIC DNA]</scope>
    <source>
        <strain evidence="7 8">DCY120</strain>
    </source>
</reference>
<gene>
    <name evidence="7" type="ORF">HU830_07275</name>
</gene>